<evidence type="ECO:0000256" key="1">
    <source>
        <dbReference type="ARBA" id="ARBA00001974"/>
    </source>
</evidence>
<dbReference type="InterPro" id="IPR051820">
    <property type="entry name" value="FAD-binding_MO"/>
</dbReference>
<dbReference type="GO" id="GO:0050661">
    <property type="term" value="F:NADP binding"/>
    <property type="evidence" value="ECO:0007669"/>
    <property type="project" value="InterPro"/>
</dbReference>
<dbReference type="SUPFAM" id="SSF51905">
    <property type="entry name" value="FAD/NAD(P)-binding domain"/>
    <property type="match status" value="1"/>
</dbReference>
<dbReference type="FunFam" id="3.50.50.60:FF:000228">
    <property type="entry name" value="FAD-containing monooxygenase EthA"/>
    <property type="match status" value="1"/>
</dbReference>
<comment type="similarity">
    <text evidence="2">Belongs to the FAD-binding monooxygenase family.</text>
</comment>
<evidence type="ECO:0000256" key="4">
    <source>
        <dbReference type="ARBA" id="ARBA00022827"/>
    </source>
</evidence>
<evidence type="ECO:0000256" key="2">
    <source>
        <dbReference type="ARBA" id="ARBA00010139"/>
    </source>
</evidence>
<evidence type="ECO:0000256" key="3">
    <source>
        <dbReference type="ARBA" id="ARBA00022630"/>
    </source>
</evidence>
<dbReference type="GO" id="GO:0050660">
    <property type="term" value="F:flavin adenine dinucleotide binding"/>
    <property type="evidence" value="ECO:0007669"/>
    <property type="project" value="InterPro"/>
</dbReference>
<protein>
    <submittedName>
        <fullName evidence="9">NAD(P)/FAD-dependent oxidoreductase</fullName>
    </submittedName>
</protein>
<dbReference type="PANTHER" id="PTHR43872:SF1">
    <property type="entry name" value="MONOOXYGENASE, PUTATIVE (AFU_ORTHOLOGUE AFUA_8G02570)-RELATED"/>
    <property type="match status" value="1"/>
</dbReference>
<accession>A0A4T3F059</accession>
<evidence type="ECO:0000256" key="7">
    <source>
        <dbReference type="ARBA" id="ARBA00023033"/>
    </source>
</evidence>
<keyword evidence="10" id="KW-1185">Reference proteome</keyword>
<evidence type="ECO:0000256" key="5">
    <source>
        <dbReference type="ARBA" id="ARBA00022857"/>
    </source>
</evidence>
<reference evidence="9 10" key="1">
    <citation type="submission" date="2019-04" db="EMBL/GenBank/DDBJ databases">
        <title>Altererythrobacter aquimixticola sp. nov., isolated from sediment of junction between the ocean and a freshwater spring.</title>
        <authorList>
            <person name="Yoon J.-H."/>
        </authorList>
    </citation>
    <scope>NUCLEOTIDE SEQUENCE [LARGE SCALE GENOMIC DNA]</scope>
    <source>
        <strain evidence="9 10">SSKS-13</strain>
    </source>
</reference>
<dbReference type="AlphaFoldDB" id="A0A4T3F059"/>
<evidence type="ECO:0000313" key="10">
    <source>
        <dbReference type="Proteomes" id="UP000309389"/>
    </source>
</evidence>
<keyword evidence="7" id="KW-0503">Monooxygenase</keyword>
<dbReference type="Pfam" id="PF00743">
    <property type="entry name" value="FMO-like"/>
    <property type="match status" value="1"/>
</dbReference>
<evidence type="ECO:0000256" key="6">
    <source>
        <dbReference type="ARBA" id="ARBA00023002"/>
    </source>
</evidence>
<gene>
    <name evidence="9" type="ORF">E5222_12030</name>
</gene>
<keyword evidence="6" id="KW-0560">Oxidoreductase</keyword>
<keyword evidence="3" id="KW-0285">Flavoprotein</keyword>
<feature type="region of interest" description="Disordered" evidence="8">
    <location>
        <begin position="483"/>
        <end position="503"/>
    </location>
</feature>
<dbReference type="PANTHER" id="PTHR43872">
    <property type="entry name" value="MONOOXYGENASE, PUTATIVE (AFU_ORTHOLOGUE AFUA_8G02570)-RELATED"/>
    <property type="match status" value="1"/>
</dbReference>
<dbReference type="Pfam" id="PF13450">
    <property type="entry name" value="NAD_binding_8"/>
    <property type="match status" value="1"/>
</dbReference>
<proteinExistence type="inferred from homology"/>
<dbReference type="EMBL" id="SSHH01000003">
    <property type="protein sequence ID" value="TIX49562.1"/>
    <property type="molecule type" value="Genomic_DNA"/>
</dbReference>
<comment type="cofactor">
    <cofactor evidence="1">
        <name>FAD</name>
        <dbReference type="ChEBI" id="CHEBI:57692"/>
    </cofactor>
</comment>
<dbReference type="RefSeq" id="WP_136694039.1">
    <property type="nucleotide sequence ID" value="NZ_SSHH01000003.1"/>
</dbReference>
<name>A0A4T3F059_9SPHN</name>
<comment type="caution">
    <text evidence="9">The sequence shown here is derived from an EMBL/GenBank/DDBJ whole genome shotgun (WGS) entry which is preliminary data.</text>
</comment>
<evidence type="ECO:0000313" key="9">
    <source>
        <dbReference type="EMBL" id="TIX49562.1"/>
    </source>
</evidence>
<dbReference type="GO" id="GO:0004499">
    <property type="term" value="F:N,N-dimethylaniline monooxygenase activity"/>
    <property type="evidence" value="ECO:0007669"/>
    <property type="project" value="InterPro"/>
</dbReference>
<dbReference type="Gene3D" id="3.50.50.60">
    <property type="entry name" value="FAD/NAD(P)-binding domain"/>
    <property type="match status" value="3"/>
</dbReference>
<dbReference type="OrthoDB" id="312624at2"/>
<dbReference type="Proteomes" id="UP000309389">
    <property type="component" value="Unassembled WGS sequence"/>
</dbReference>
<dbReference type="InterPro" id="IPR036188">
    <property type="entry name" value="FAD/NAD-bd_sf"/>
</dbReference>
<keyword evidence="4" id="KW-0274">FAD</keyword>
<evidence type="ECO:0000256" key="8">
    <source>
        <dbReference type="SAM" id="MobiDB-lite"/>
    </source>
</evidence>
<dbReference type="InterPro" id="IPR020946">
    <property type="entry name" value="Flavin_mOase-like"/>
</dbReference>
<organism evidence="9 10">
    <name type="scientific">Alteraurantiacibacter aquimixticola</name>
    <dbReference type="NCBI Taxonomy" id="2489173"/>
    <lineage>
        <taxon>Bacteria</taxon>
        <taxon>Pseudomonadati</taxon>
        <taxon>Pseudomonadota</taxon>
        <taxon>Alphaproteobacteria</taxon>
        <taxon>Sphingomonadales</taxon>
        <taxon>Erythrobacteraceae</taxon>
        <taxon>Alteraurantiacibacter</taxon>
    </lineage>
</organism>
<keyword evidence="5" id="KW-0521">NADP</keyword>
<sequence>MADHLDVLIVGAGISGISMAAHLKMMCPTRSFAIIERRAQIGGTWDLFRYPGVRSDSDMHTLGFRFEPWKHEDAIADGPAILEYLNRTADERGITEHIRFETTVVSADWHSDEALWHVTLEDAQGWRTETTHFLFFASGYYDYDKPHEADIPGLADFGGTVVHPQFWPQDLDYTGKRVVVIGSGATAVTIVPTMTDKAAHVTMLQRTPTWMAAGPRQDRIGKVLRRWLPESWAYWLTRQKNIRLRDYFFKLSRRDPEKLAKKLREMLRHDLGPAYSAEHFEPPYDPWKQRLCLVPDGDLFKALRSGKADVVTDHVAGFDAGGVKLASGKYLPADIVVTATGLRLVLAGKVAVSIDGKKVEWPEHYYYRGTMFSNVPNLAVTFGYLNASWTLRADNNSEFVARVLNEMEAENATVVIPLLAPEDEPEVVEPFDYTSGYLHRAKPLMPKSAAELPWRLNHDYLADVKDFRQRPVADGVLRFTNPGDPALSAALPQSPVARTEEPA</sequence>